<dbReference type="InterPro" id="IPR052929">
    <property type="entry name" value="RNase_H-like_EbsB-rel"/>
</dbReference>
<feature type="domain" description="Reverse transcriptase zinc-binding" evidence="3">
    <location>
        <begin position="80"/>
        <end position="148"/>
    </location>
</feature>
<feature type="transmembrane region" description="Helical" evidence="1">
    <location>
        <begin position="182"/>
        <end position="203"/>
    </location>
</feature>
<dbReference type="Pfam" id="PF13456">
    <property type="entry name" value="RVT_3"/>
    <property type="match status" value="1"/>
</dbReference>
<keyword evidence="1" id="KW-1133">Transmembrane helix</keyword>
<evidence type="ECO:0000256" key="1">
    <source>
        <dbReference type="SAM" id="Phobius"/>
    </source>
</evidence>
<accession>A0A6A6N2J2</accession>
<organism evidence="4 5">
    <name type="scientific">Hevea brasiliensis</name>
    <name type="common">Para rubber tree</name>
    <name type="synonym">Siphonia brasiliensis</name>
    <dbReference type="NCBI Taxonomy" id="3981"/>
    <lineage>
        <taxon>Eukaryota</taxon>
        <taxon>Viridiplantae</taxon>
        <taxon>Streptophyta</taxon>
        <taxon>Embryophyta</taxon>
        <taxon>Tracheophyta</taxon>
        <taxon>Spermatophyta</taxon>
        <taxon>Magnoliopsida</taxon>
        <taxon>eudicotyledons</taxon>
        <taxon>Gunneridae</taxon>
        <taxon>Pentapetalae</taxon>
        <taxon>rosids</taxon>
        <taxon>fabids</taxon>
        <taxon>Malpighiales</taxon>
        <taxon>Euphorbiaceae</taxon>
        <taxon>Crotonoideae</taxon>
        <taxon>Micrandreae</taxon>
        <taxon>Hevea</taxon>
    </lineage>
</organism>
<dbReference type="AlphaFoldDB" id="A0A6A6N2J2"/>
<keyword evidence="1" id="KW-0812">Transmembrane</keyword>
<name>A0A6A6N2J2_HEVBR</name>
<evidence type="ECO:0000313" key="5">
    <source>
        <dbReference type="Proteomes" id="UP000467840"/>
    </source>
</evidence>
<dbReference type="Pfam" id="PF13966">
    <property type="entry name" value="zf-RVT"/>
    <property type="match status" value="1"/>
</dbReference>
<keyword evidence="5" id="KW-1185">Reference proteome</keyword>
<keyword evidence="1" id="KW-0472">Membrane</keyword>
<dbReference type="InterPro" id="IPR002156">
    <property type="entry name" value="RNaseH_domain"/>
</dbReference>
<comment type="caution">
    <text evidence="4">The sequence shown here is derived from an EMBL/GenBank/DDBJ whole genome shotgun (WGS) entry which is preliminary data.</text>
</comment>
<reference evidence="4 5" key="1">
    <citation type="journal article" date="2020" name="Mol. Plant">
        <title>The Chromosome-Based Rubber Tree Genome Provides New Insights into Spurge Genome Evolution and Rubber Biosynthesis.</title>
        <authorList>
            <person name="Liu J."/>
            <person name="Shi C."/>
            <person name="Shi C.C."/>
            <person name="Li W."/>
            <person name="Zhang Q.J."/>
            <person name="Zhang Y."/>
            <person name="Li K."/>
            <person name="Lu H.F."/>
            <person name="Shi C."/>
            <person name="Zhu S.T."/>
            <person name="Xiao Z.Y."/>
            <person name="Nan H."/>
            <person name="Yue Y."/>
            <person name="Zhu X.G."/>
            <person name="Wu Y."/>
            <person name="Hong X.N."/>
            <person name="Fan G.Y."/>
            <person name="Tong Y."/>
            <person name="Zhang D."/>
            <person name="Mao C.L."/>
            <person name="Liu Y.L."/>
            <person name="Hao S.J."/>
            <person name="Liu W.Q."/>
            <person name="Lv M.Q."/>
            <person name="Zhang H.B."/>
            <person name="Liu Y."/>
            <person name="Hu-Tang G.R."/>
            <person name="Wang J.P."/>
            <person name="Wang J.H."/>
            <person name="Sun Y.H."/>
            <person name="Ni S.B."/>
            <person name="Chen W.B."/>
            <person name="Zhang X.C."/>
            <person name="Jiao Y.N."/>
            <person name="Eichler E.E."/>
            <person name="Li G.H."/>
            <person name="Liu X."/>
            <person name="Gao L.Z."/>
        </authorList>
    </citation>
    <scope>NUCLEOTIDE SEQUENCE [LARGE SCALE GENOMIC DNA]</scope>
    <source>
        <strain evidence="5">cv. GT1</strain>
        <tissue evidence="4">Leaf</tissue>
    </source>
</reference>
<dbReference type="GO" id="GO:0004523">
    <property type="term" value="F:RNA-DNA hybrid ribonuclease activity"/>
    <property type="evidence" value="ECO:0007669"/>
    <property type="project" value="InterPro"/>
</dbReference>
<protein>
    <recommendedName>
        <fullName evidence="6">RNase H type-1 domain-containing protein</fullName>
    </recommendedName>
</protein>
<sequence length="323" mass="36764">MLRARYYPQKPFVKPSVGYQPSFAWRSIIQARWIIQKCSRWLIGNGGNVLIWKNNWLPYQNGFRFGLPPSASSSTYGYDSPIWKMTWHQEIPPKVNHLMFKACTDQFHVSSAQCRQGILVDNVCSYYNAGIEIMFHVMRYCSFSKEVWGNSPICLPVLVTNLSMADWILQLVAVLWQDQMEIVFMLVWALSFASVGIVLANYCPKLSLSFRARAKWVPLLADMVKLNTDAAMQSSDSCGFGMVLRDATGAILMSKCYRFRSNILVNDAEVETVVFGISKASEGSFNKIIFETNSLALLHHLSKQQFPSTYYGTRLLQIVDLSQ</sequence>
<dbReference type="Proteomes" id="UP000467840">
    <property type="component" value="Chromosome 10"/>
</dbReference>
<gene>
    <name evidence="4" type="ORF">GH714_005494</name>
</gene>
<evidence type="ECO:0000313" key="4">
    <source>
        <dbReference type="EMBL" id="KAF2318339.1"/>
    </source>
</evidence>
<dbReference type="PANTHER" id="PTHR47074:SF11">
    <property type="entry name" value="REVERSE TRANSCRIPTASE-LIKE PROTEIN"/>
    <property type="match status" value="1"/>
</dbReference>
<dbReference type="EMBL" id="JAAGAX010000003">
    <property type="protein sequence ID" value="KAF2318339.1"/>
    <property type="molecule type" value="Genomic_DNA"/>
</dbReference>
<feature type="domain" description="RNase H type-1" evidence="2">
    <location>
        <begin position="227"/>
        <end position="305"/>
    </location>
</feature>
<feature type="transmembrane region" description="Helical" evidence="1">
    <location>
        <begin position="153"/>
        <end position="176"/>
    </location>
</feature>
<dbReference type="InterPro" id="IPR026960">
    <property type="entry name" value="RVT-Znf"/>
</dbReference>
<dbReference type="PANTHER" id="PTHR47074">
    <property type="entry name" value="BNAC02G40300D PROTEIN"/>
    <property type="match status" value="1"/>
</dbReference>
<evidence type="ECO:0000259" key="2">
    <source>
        <dbReference type="Pfam" id="PF13456"/>
    </source>
</evidence>
<proteinExistence type="predicted"/>
<evidence type="ECO:0000259" key="3">
    <source>
        <dbReference type="Pfam" id="PF13966"/>
    </source>
</evidence>
<dbReference type="GO" id="GO:0003676">
    <property type="term" value="F:nucleic acid binding"/>
    <property type="evidence" value="ECO:0007669"/>
    <property type="project" value="InterPro"/>
</dbReference>
<evidence type="ECO:0008006" key="6">
    <source>
        <dbReference type="Google" id="ProtNLM"/>
    </source>
</evidence>